<comment type="caution">
    <text evidence="1">The sequence shown here is derived from an EMBL/GenBank/DDBJ whole genome shotgun (WGS) entry which is preliminary data.</text>
</comment>
<proteinExistence type="predicted"/>
<dbReference type="Proteomes" id="UP000284579">
    <property type="component" value="Unassembled WGS sequence"/>
</dbReference>
<evidence type="ECO:0000313" key="2">
    <source>
        <dbReference type="Proteomes" id="UP000284579"/>
    </source>
</evidence>
<reference evidence="1 2" key="1">
    <citation type="submission" date="2018-08" db="EMBL/GenBank/DDBJ databases">
        <title>A genome reference for cultivated species of the human gut microbiota.</title>
        <authorList>
            <person name="Zou Y."/>
            <person name="Xue W."/>
            <person name="Luo G."/>
        </authorList>
    </citation>
    <scope>NUCLEOTIDE SEQUENCE [LARGE SCALE GENOMIC DNA]</scope>
    <source>
        <strain evidence="1 2">AM23-3</strain>
    </source>
</reference>
<dbReference type="EMBL" id="QRHO01000078">
    <property type="protein sequence ID" value="RHF78429.1"/>
    <property type="molecule type" value="Genomic_DNA"/>
</dbReference>
<protein>
    <submittedName>
        <fullName evidence="1">Uncharacterized protein</fullName>
    </submittedName>
</protein>
<gene>
    <name evidence="1" type="ORF">DW656_17770</name>
</gene>
<organism evidence="1 2">
    <name type="scientific">Coprococcus comes</name>
    <dbReference type="NCBI Taxonomy" id="410072"/>
    <lineage>
        <taxon>Bacteria</taxon>
        <taxon>Bacillati</taxon>
        <taxon>Bacillota</taxon>
        <taxon>Clostridia</taxon>
        <taxon>Lachnospirales</taxon>
        <taxon>Lachnospiraceae</taxon>
        <taxon>Coprococcus</taxon>
    </lineage>
</organism>
<dbReference type="AlphaFoldDB" id="A0A3R6HLN4"/>
<name>A0A3R6HLN4_9FIRM</name>
<evidence type="ECO:0000313" key="1">
    <source>
        <dbReference type="EMBL" id="RHF78429.1"/>
    </source>
</evidence>
<sequence length="74" mass="8247">MACEYCEGDRNMLAVTSTYTGMTADETLIESLCILPASPNEKPIRKHVIVTYMADGSEIHTKLITYCPFCGRKL</sequence>
<accession>A0A3R6HLN4</accession>